<protein>
    <recommendedName>
        <fullName evidence="9">Kinesin motor domain-containing protein</fullName>
    </recommendedName>
</protein>
<dbReference type="STRING" id="45351.A7T6D1"/>
<keyword evidence="4" id="KW-0067">ATP-binding</keyword>
<dbReference type="AlphaFoldDB" id="A7T6D1"/>
<dbReference type="InterPro" id="IPR001752">
    <property type="entry name" value="Kinesin_motor_dom"/>
</dbReference>
<dbReference type="Proteomes" id="UP000001593">
    <property type="component" value="Unassembled WGS sequence"/>
</dbReference>
<dbReference type="PROSITE" id="PS50067">
    <property type="entry name" value="KINESIN_MOTOR_2"/>
    <property type="match status" value="1"/>
</dbReference>
<dbReference type="eggNOG" id="KOG0242">
    <property type="taxonomic scope" value="Eukaryota"/>
</dbReference>
<keyword evidence="6" id="KW-0505">Motor protein</keyword>
<keyword evidence="7" id="KW-0206">Cytoskeleton</keyword>
<dbReference type="GO" id="GO:0008017">
    <property type="term" value="F:microtubule binding"/>
    <property type="evidence" value="ECO:0007669"/>
    <property type="project" value="InterPro"/>
</dbReference>
<evidence type="ECO:0000256" key="5">
    <source>
        <dbReference type="ARBA" id="ARBA00023054"/>
    </source>
</evidence>
<evidence type="ECO:0000256" key="3">
    <source>
        <dbReference type="ARBA" id="ARBA00022741"/>
    </source>
</evidence>
<keyword evidence="7" id="KW-0963">Cytoplasm</keyword>
<dbReference type="GO" id="GO:0003777">
    <property type="term" value="F:microtubule motor activity"/>
    <property type="evidence" value="ECO:0007669"/>
    <property type="project" value="InterPro"/>
</dbReference>
<dbReference type="PANTHER" id="PTHR47968:SF13">
    <property type="entry name" value="KINESIN-LIKE PROTEIN KIF19 ISOFORM X1"/>
    <property type="match status" value="1"/>
</dbReference>
<keyword evidence="3" id="KW-0547">Nucleotide-binding</keyword>
<dbReference type="SUPFAM" id="SSF52540">
    <property type="entry name" value="P-loop containing nucleoside triphosphate hydrolases"/>
    <property type="match status" value="1"/>
</dbReference>
<organism evidence="10 11">
    <name type="scientific">Nematostella vectensis</name>
    <name type="common">Starlet sea anemone</name>
    <dbReference type="NCBI Taxonomy" id="45351"/>
    <lineage>
        <taxon>Eukaryota</taxon>
        <taxon>Metazoa</taxon>
        <taxon>Cnidaria</taxon>
        <taxon>Anthozoa</taxon>
        <taxon>Hexacorallia</taxon>
        <taxon>Actiniaria</taxon>
        <taxon>Edwardsiidae</taxon>
        <taxon>Nematostella</taxon>
    </lineage>
</organism>
<reference evidence="10 11" key="1">
    <citation type="journal article" date="2007" name="Science">
        <title>Sea anemone genome reveals ancestral eumetazoan gene repertoire and genomic organization.</title>
        <authorList>
            <person name="Putnam N.H."/>
            <person name="Srivastava M."/>
            <person name="Hellsten U."/>
            <person name="Dirks B."/>
            <person name="Chapman J."/>
            <person name="Salamov A."/>
            <person name="Terry A."/>
            <person name="Shapiro H."/>
            <person name="Lindquist E."/>
            <person name="Kapitonov V.V."/>
            <person name="Jurka J."/>
            <person name="Genikhovich G."/>
            <person name="Grigoriev I.V."/>
            <person name="Lucas S.M."/>
            <person name="Steele R.E."/>
            <person name="Finnerty J.R."/>
            <person name="Technau U."/>
            <person name="Martindale M.Q."/>
            <person name="Rokhsar D.S."/>
        </authorList>
    </citation>
    <scope>NUCLEOTIDE SEQUENCE [LARGE SCALE GENOMIC DNA]</scope>
    <source>
        <strain evidence="11">CH2 X CH6</strain>
    </source>
</reference>
<comment type="similarity">
    <text evidence="8">Belongs to the TRAFAC class myosin-kinesin ATPase superfamily. Kinesin family.</text>
</comment>
<dbReference type="Gene3D" id="3.40.850.10">
    <property type="entry name" value="Kinesin motor domain"/>
    <property type="match status" value="1"/>
</dbReference>
<name>A7T6D1_NEMVE</name>
<keyword evidence="11" id="KW-1185">Reference proteome</keyword>
<dbReference type="PANTHER" id="PTHR47968">
    <property type="entry name" value="CENTROMERE PROTEIN E"/>
    <property type="match status" value="1"/>
</dbReference>
<sequence>MIAHVSPASRMFEESRNTLLYADRAKSIKTKVKRNQFNVSYHIAQYTNIIADLRKEIFRLKTKIADQ</sequence>
<comment type="caution">
    <text evidence="8">Lacks conserved residue(s) required for the propagation of feature annotation.</text>
</comment>
<evidence type="ECO:0000313" key="10">
    <source>
        <dbReference type="EMBL" id="EDO28474.1"/>
    </source>
</evidence>
<evidence type="ECO:0000256" key="8">
    <source>
        <dbReference type="PROSITE-ProRule" id="PRU00283"/>
    </source>
</evidence>
<evidence type="ECO:0000256" key="1">
    <source>
        <dbReference type="ARBA" id="ARBA00004245"/>
    </source>
</evidence>
<feature type="domain" description="Kinesin motor" evidence="9">
    <location>
        <begin position="1"/>
        <end position="28"/>
    </location>
</feature>
<proteinExistence type="inferred from homology"/>
<dbReference type="GO" id="GO:0005874">
    <property type="term" value="C:microtubule"/>
    <property type="evidence" value="ECO:0007669"/>
    <property type="project" value="UniProtKB-KW"/>
</dbReference>
<dbReference type="EMBL" id="DS471517">
    <property type="protein sequence ID" value="EDO28474.1"/>
    <property type="molecule type" value="Genomic_DNA"/>
</dbReference>
<dbReference type="InterPro" id="IPR036961">
    <property type="entry name" value="Kinesin_motor_dom_sf"/>
</dbReference>
<comment type="subcellular location">
    <subcellularLocation>
        <location evidence="1">Cytoplasm</location>
        <location evidence="1">Cytoskeleton</location>
    </subcellularLocation>
</comment>
<keyword evidence="2" id="KW-0493">Microtubule</keyword>
<accession>A7T6D1</accession>
<dbReference type="InterPro" id="IPR027417">
    <property type="entry name" value="P-loop_NTPase"/>
</dbReference>
<dbReference type="InParanoid" id="A7T6D1"/>
<feature type="non-terminal residue" evidence="10">
    <location>
        <position position="67"/>
    </location>
</feature>
<gene>
    <name evidence="10" type="ORF">NEMVEDRAFT_v1g48205</name>
</gene>
<dbReference type="InterPro" id="IPR027640">
    <property type="entry name" value="Kinesin-like_fam"/>
</dbReference>
<evidence type="ECO:0000256" key="7">
    <source>
        <dbReference type="ARBA" id="ARBA00023212"/>
    </source>
</evidence>
<dbReference type="GO" id="GO:0005524">
    <property type="term" value="F:ATP binding"/>
    <property type="evidence" value="ECO:0007669"/>
    <property type="project" value="UniProtKB-KW"/>
</dbReference>
<evidence type="ECO:0000256" key="6">
    <source>
        <dbReference type="ARBA" id="ARBA00023175"/>
    </source>
</evidence>
<dbReference type="PhylomeDB" id="A7T6D1"/>
<keyword evidence="5" id="KW-0175">Coiled coil</keyword>
<evidence type="ECO:0000256" key="2">
    <source>
        <dbReference type="ARBA" id="ARBA00022701"/>
    </source>
</evidence>
<dbReference type="GO" id="GO:0007018">
    <property type="term" value="P:microtubule-based movement"/>
    <property type="evidence" value="ECO:0007669"/>
    <property type="project" value="InterPro"/>
</dbReference>
<evidence type="ECO:0000313" key="11">
    <source>
        <dbReference type="Proteomes" id="UP000001593"/>
    </source>
</evidence>
<dbReference type="HOGENOM" id="CLU_001485_2_1_1"/>
<evidence type="ECO:0000256" key="4">
    <source>
        <dbReference type="ARBA" id="ARBA00022840"/>
    </source>
</evidence>
<evidence type="ECO:0000259" key="9">
    <source>
        <dbReference type="PROSITE" id="PS50067"/>
    </source>
</evidence>